<evidence type="ECO:0000313" key="2">
    <source>
        <dbReference type="EMBL" id="KIA76298.1"/>
    </source>
</evidence>
<sequence>MSFYTYQSFKVPDFRSFEIPGFRHSSEKRSFFDSDLTKTWENIEKIRLFSFASPPESPSFKFEAKTFRSTHFNLNELFEESTSHLLGTIVKVISLSFAVLITGGLMAIPLGMVIYAQKKQEFAEANQPFNMEIFVKDMTPSKFFDCLVKF</sequence>
<organism evidence="2 3">
    <name type="scientific">Parachlamydia acanthamoebae</name>
    <dbReference type="NCBI Taxonomy" id="83552"/>
    <lineage>
        <taxon>Bacteria</taxon>
        <taxon>Pseudomonadati</taxon>
        <taxon>Chlamydiota</taxon>
        <taxon>Chlamydiia</taxon>
        <taxon>Parachlamydiales</taxon>
        <taxon>Parachlamydiaceae</taxon>
        <taxon>Parachlamydia</taxon>
    </lineage>
</organism>
<dbReference type="EMBL" id="JSAM01000123">
    <property type="protein sequence ID" value="KIA76298.1"/>
    <property type="molecule type" value="Genomic_DNA"/>
</dbReference>
<evidence type="ECO:0000256" key="1">
    <source>
        <dbReference type="SAM" id="Phobius"/>
    </source>
</evidence>
<keyword evidence="1" id="KW-0812">Transmembrane</keyword>
<protein>
    <submittedName>
        <fullName evidence="2">Uncharacterized protein</fullName>
    </submittedName>
</protein>
<accession>A0A0C1E823</accession>
<reference evidence="2 3" key="1">
    <citation type="journal article" date="2014" name="Mol. Biol. Evol.">
        <title>Massive expansion of Ubiquitination-related gene families within the Chlamydiae.</title>
        <authorList>
            <person name="Domman D."/>
            <person name="Collingro A."/>
            <person name="Lagkouvardos I."/>
            <person name="Gehre L."/>
            <person name="Weinmaier T."/>
            <person name="Rattei T."/>
            <person name="Subtil A."/>
            <person name="Horn M."/>
        </authorList>
    </citation>
    <scope>NUCLEOTIDE SEQUENCE [LARGE SCALE GENOMIC DNA]</scope>
    <source>
        <strain evidence="2 3">OEW1</strain>
    </source>
</reference>
<dbReference type="Proteomes" id="UP000031307">
    <property type="component" value="Unassembled WGS sequence"/>
</dbReference>
<gene>
    <name evidence="2" type="ORF">DB43_AM00130</name>
</gene>
<evidence type="ECO:0000313" key="3">
    <source>
        <dbReference type="Proteomes" id="UP000031307"/>
    </source>
</evidence>
<keyword evidence="1" id="KW-1133">Transmembrane helix</keyword>
<dbReference type="AlphaFoldDB" id="A0A0C1E823"/>
<feature type="transmembrane region" description="Helical" evidence="1">
    <location>
        <begin position="92"/>
        <end position="116"/>
    </location>
</feature>
<dbReference type="PATRIC" id="fig|83552.4.peg.2582"/>
<keyword evidence="1" id="KW-0472">Membrane</keyword>
<proteinExistence type="predicted"/>
<comment type="caution">
    <text evidence="2">The sequence shown here is derived from an EMBL/GenBank/DDBJ whole genome shotgun (WGS) entry which is preliminary data.</text>
</comment>
<dbReference type="RefSeq" id="WP_013924249.1">
    <property type="nucleotide sequence ID" value="NZ_BAWW01000066.1"/>
</dbReference>
<name>A0A0C1E823_9BACT</name>